<name>A0A133NDG3_CLOPF</name>
<evidence type="ECO:0000313" key="2">
    <source>
        <dbReference type="EMBL" id="HAT4308903.1"/>
    </source>
</evidence>
<reference evidence="2" key="3">
    <citation type="submission" date="2020-07" db="EMBL/GenBank/DDBJ databases">
        <authorList>
            <consortium name="NCBI Pathogen Detection Project"/>
        </authorList>
    </citation>
    <scope>NUCLEOTIDE SEQUENCE</scope>
    <source>
        <strain evidence="2">C8</strain>
    </source>
</reference>
<reference evidence="2" key="2">
    <citation type="journal article" date="2018" name="Genome Biol.">
        <title>SKESA: strategic k-mer extension for scrupulous assemblies.</title>
        <authorList>
            <person name="Souvorov A."/>
            <person name="Agarwala R."/>
            <person name="Lipman D.J."/>
        </authorList>
    </citation>
    <scope>NUCLEOTIDE SEQUENCE</scope>
    <source>
        <strain evidence="2">C8</strain>
    </source>
</reference>
<dbReference type="PANTHER" id="PTHR33169:SF24">
    <property type="entry name" value="TRANSCRIPTIONAL REGULATOR, PADR FAMILY"/>
    <property type="match status" value="1"/>
</dbReference>
<dbReference type="PATRIC" id="fig|1502.174.peg.393"/>
<dbReference type="InterPro" id="IPR036390">
    <property type="entry name" value="WH_DNA-bd_sf"/>
</dbReference>
<accession>A0A133NDG3</accession>
<dbReference type="AlphaFoldDB" id="A0A133NDG3"/>
<dbReference type="Proteomes" id="UP000859547">
    <property type="component" value="Unassembled WGS sequence"/>
</dbReference>
<dbReference type="InterPro" id="IPR036388">
    <property type="entry name" value="WH-like_DNA-bd_sf"/>
</dbReference>
<gene>
    <name evidence="3" type="ORF">HMPREF3222_00390</name>
    <name evidence="2" type="ORF">I9080_002745</name>
</gene>
<reference evidence="3 4" key="1">
    <citation type="submission" date="2016-01" db="EMBL/GenBank/DDBJ databases">
        <authorList>
            <person name="Oliw E.H."/>
        </authorList>
    </citation>
    <scope>NUCLEOTIDE SEQUENCE [LARGE SCALE GENOMIC DNA]</scope>
    <source>
        <strain evidence="3 4">MJR7757A</strain>
    </source>
</reference>
<organism evidence="3 4">
    <name type="scientific">Clostridium perfringens</name>
    <dbReference type="NCBI Taxonomy" id="1502"/>
    <lineage>
        <taxon>Bacteria</taxon>
        <taxon>Bacillati</taxon>
        <taxon>Bacillota</taxon>
        <taxon>Clostridia</taxon>
        <taxon>Eubacteriales</taxon>
        <taxon>Clostridiaceae</taxon>
        <taxon>Clostridium</taxon>
    </lineage>
</organism>
<dbReference type="Proteomes" id="UP000070646">
    <property type="component" value="Unassembled WGS sequence"/>
</dbReference>
<dbReference type="Pfam" id="PF03551">
    <property type="entry name" value="PadR"/>
    <property type="match status" value="1"/>
</dbReference>
<dbReference type="InterPro" id="IPR005149">
    <property type="entry name" value="Tscrpt_reg_PadR_N"/>
</dbReference>
<evidence type="ECO:0000313" key="4">
    <source>
        <dbReference type="Proteomes" id="UP000070646"/>
    </source>
</evidence>
<dbReference type="RefSeq" id="WP_060794570.1">
    <property type="nucleotide sequence ID" value="NZ_CATNWN010000011.1"/>
</dbReference>
<dbReference type="InterPro" id="IPR052509">
    <property type="entry name" value="Metal_resp_DNA-bind_regulator"/>
</dbReference>
<comment type="caution">
    <text evidence="3">The sequence shown here is derived from an EMBL/GenBank/DDBJ whole genome shotgun (WGS) entry which is preliminary data.</text>
</comment>
<proteinExistence type="predicted"/>
<feature type="domain" description="Transcription regulator PadR N-terminal" evidence="1">
    <location>
        <begin position="14"/>
        <end position="80"/>
    </location>
</feature>
<sequence length="107" mass="12741">MNSQFKKGILELCVLSLLSRKDYYGYELISKISERIYISDGTIYPILRKLSKEGFFTTYLRESQEGPPRKYYRITELGLQRKELLKREWFDLLDGVNYLLEEGDEID</sequence>
<evidence type="ECO:0000313" key="3">
    <source>
        <dbReference type="EMBL" id="KXA14318.1"/>
    </source>
</evidence>
<evidence type="ECO:0000259" key="1">
    <source>
        <dbReference type="Pfam" id="PF03551"/>
    </source>
</evidence>
<dbReference type="EMBL" id="LRPU01000014">
    <property type="protein sequence ID" value="KXA14318.1"/>
    <property type="molecule type" value="Genomic_DNA"/>
</dbReference>
<dbReference type="Gene3D" id="1.10.10.10">
    <property type="entry name" value="Winged helix-like DNA-binding domain superfamily/Winged helix DNA-binding domain"/>
    <property type="match status" value="1"/>
</dbReference>
<dbReference type="SUPFAM" id="SSF46785">
    <property type="entry name" value="Winged helix' DNA-binding domain"/>
    <property type="match status" value="1"/>
</dbReference>
<dbReference type="PANTHER" id="PTHR33169">
    <property type="entry name" value="PADR-FAMILY TRANSCRIPTIONAL REGULATOR"/>
    <property type="match status" value="1"/>
</dbReference>
<protein>
    <submittedName>
        <fullName evidence="2">PadR family transcriptional regulator</fullName>
    </submittedName>
    <submittedName>
        <fullName evidence="3">Transcriptional regulator, PadR family</fullName>
    </submittedName>
</protein>
<dbReference type="EMBL" id="DACTCB010000019">
    <property type="protein sequence ID" value="HAT4308903.1"/>
    <property type="molecule type" value="Genomic_DNA"/>
</dbReference>